<feature type="region of interest" description="Disordered" evidence="1">
    <location>
        <begin position="1"/>
        <end position="27"/>
    </location>
</feature>
<dbReference type="Proteomes" id="UP000199126">
    <property type="component" value="Unassembled WGS sequence"/>
</dbReference>
<evidence type="ECO:0000313" key="2">
    <source>
        <dbReference type="EMBL" id="SEP10980.1"/>
    </source>
</evidence>
<evidence type="ECO:0008006" key="4">
    <source>
        <dbReference type="Google" id="ProtNLM"/>
    </source>
</evidence>
<accession>A0A1H8V685</accession>
<dbReference type="EMBL" id="FODV01000014">
    <property type="protein sequence ID" value="SEP10980.1"/>
    <property type="molecule type" value="Genomic_DNA"/>
</dbReference>
<dbReference type="AlphaFoldDB" id="A0A1H8V685"/>
<sequence>MRTNSGDVHPSATHIPGSDFEESNGSHTSVERAVLFRLERRGPMPIDELIAAIDSHPLVVERACSDLQRAGLLYTRSCGVYDVHDSETHRLTGVSVR</sequence>
<evidence type="ECO:0000256" key="1">
    <source>
        <dbReference type="SAM" id="MobiDB-lite"/>
    </source>
</evidence>
<protein>
    <recommendedName>
        <fullName evidence="4">MarR family protein</fullName>
    </recommendedName>
</protein>
<gene>
    <name evidence="2" type="ORF">SAMN04487948_11483</name>
</gene>
<name>A0A1H8V685_9EURY</name>
<keyword evidence="3" id="KW-1185">Reference proteome</keyword>
<proteinExistence type="predicted"/>
<evidence type="ECO:0000313" key="3">
    <source>
        <dbReference type="Proteomes" id="UP000199126"/>
    </source>
</evidence>
<organism evidence="2 3">
    <name type="scientific">Halogranum amylolyticum</name>
    <dbReference type="NCBI Taxonomy" id="660520"/>
    <lineage>
        <taxon>Archaea</taxon>
        <taxon>Methanobacteriati</taxon>
        <taxon>Methanobacteriota</taxon>
        <taxon>Stenosarchaea group</taxon>
        <taxon>Halobacteria</taxon>
        <taxon>Halobacteriales</taxon>
        <taxon>Haloferacaceae</taxon>
    </lineage>
</organism>
<reference evidence="3" key="1">
    <citation type="submission" date="2016-10" db="EMBL/GenBank/DDBJ databases">
        <authorList>
            <person name="Varghese N."/>
            <person name="Submissions S."/>
        </authorList>
    </citation>
    <scope>NUCLEOTIDE SEQUENCE [LARGE SCALE GENOMIC DNA]</scope>
    <source>
        <strain evidence="3">CGMCC 1.10121</strain>
    </source>
</reference>